<dbReference type="Proteomes" id="UP000195607">
    <property type="component" value="Chromosome I"/>
</dbReference>
<reference evidence="1 2" key="1">
    <citation type="submission" date="2016-04" db="EMBL/GenBank/DDBJ databases">
        <authorList>
            <person name="Evans L.H."/>
            <person name="Alamgir A."/>
            <person name="Owens N."/>
            <person name="Weber N.D."/>
            <person name="Virtaneva K."/>
            <person name="Barbian K."/>
            <person name="Babar A."/>
            <person name="Rosenke K."/>
        </authorList>
    </citation>
    <scope>NUCLEOTIDE SEQUENCE [LARGE SCALE GENOMIC DNA]</scope>
    <source>
        <strain evidence="2">S5(T) (JCM 30642 \VKM B-2941)</strain>
    </source>
</reference>
<sequence>MPFYQLYFSIDKESDGLQYSKALKVFKNHYLELILLINASNTTNGESSKVISIAVLISPSGS</sequence>
<organism evidence="1 2">
    <name type="scientific">Cuniculiplasma divulgatum</name>
    <dbReference type="NCBI Taxonomy" id="1673428"/>
    <lineage>
        <taxon>Archaea</taxon>
        <taxon>Methanobacteriati</taxon>
        <taxon>Thermoplasmatota</taxon>
        <taxon>Thermoplasmata</taxon>
        <taxon>Thermoplasmatales</taxon>
        <taxon>Cuniculiplasmataceae</taxon>
        <taxon>Cuniculiplasma</taxon>
    </lineage>
</organism>
<dbReference type="AlphaFoldDB" id="A0A1N5S4A7"/>
<accession>A0A1N5S4A7</accession>
<proteinExistence type="predicted"/>
<dbReference type="EMBL" id="LT671858">
    <property type="protein sequence ID" value="SIM30853.1"/>
    <property type="molecule type" value="Genomic_DNA"/>
</dbReference>
<evidence type="ECO:0000313" key="2">
    <source>
        <dbReference type="Proteomes" id="UP000195607"/>
    </source>
</evidence>
<name>A0A1N5S4A7_9ARCH</name>
<protein>
    <submittedName>
        <fullName evidence="1">Uncharacterized protein</fullName>
    </submittedName>
</protein>
<gene>
    <name evidence="1" type="ORF">CSP5_0072</name>
</gene>
<evidence type="ECO:0000313" key="1">
    <source>
        <dbReference type="EMBL" id="SIM30853.1"/>
    </source>
</evidence>